<sequence length="135" mass="15634">MQAHPYFDLSLLEPKRFYTRTKACTILDIDPDVFDTIIFANIQSYSNTDSETRIFTGAEIIGAVDKYYLKILQQAIVTDLSSLTNLNDSDFQAKYGVTRQRAADITDDPQLLRHIYDHILLENYYPVPKGERKRH</sequence>
<dbReference type="AlphaFoldDB" id="A0A0R2AEK1"/>
<name>A0A0R2AEK1_9LACO</name>
<organism evidence="1 2">
    <name type="scientific">Paucilactobacillus vaccinostercus DSM 20634</name>
    <dbReference type="NCBI Taxonomy" id="1423813"/>
    <lineage>
        <taxon>Bacteria</taxon>
        <taxon>Bacillati</taxon>
        <taxon>Bacillota</taxon>
        <taxon>Bacilli</taxon>
        <taxon>Lactobacillales</taxon>
        <taxon>Lactobacillaceae</taxon>
        <taxon>Paucilactobacillus</taxon>
    </lineage>
</organism>
<proteinExistence type="predicted"/>
<dbReference type="RefSeq" id="WP_057777681.1">
    <property type="nucleotide sequence ID" value="NZ_AYYY01000007.1"/>
</dbReference>
<dbReference type="EMBL" id="AYYY01000007">
    <property type="protein sequence ID" value="KRM62281.1"/>
    <property type="molecule type" value="Genomic_DNA"/>
</dbReference>
<accession>A0A0R2AEK1</accession>
<evidence type="ECO:0000313" key="1">
    <source>
        <dbReference type="EMBL" id="KRM62281.1"/>
    </source>
</evidence>
<dbReference type="OrthoDB" id="9942023at2"/>
<protein>
    <submittedName>
        <fullName evidence="1">Uncharacterized protein</fullName>
    </submittedName>
</protein>
<comment type="caution">
    <text evidence="1">The sequence shown here is derived from an EMBL/GenBank/DDBJ whole genome shotgun (WGS) entry which is preliminary data.</text>
</comment>
<reference evidence="1 2" key="1">
    <citation type="journal article" date="2015" name="Genome Announc.">
        <title>Expanding the biotechnology potential of lactobacilli through comparative genomics of 213 strains and associated genera.</title>
        <authorList>
            <person name="Sun Z."/>
            <person name="Harris H.M."/>
            <person name="McCann A."/>
            <person name="Guo C."/>
            <person name="Argimon S."/>
            <person name="Zhang W."/>
            <person name="Yang X."/>
            <person name="Jeffery I.B."/>
            <person name="Cooney J.C."/>
            <person name="Kagawa T.F."/>
            <person name="Liu W."/>
            <person name="Song Y."/>
            <person name="Salvetti E."/>
            <person name="Wrobel A."/>
            <person name="Rasinkangas P."/>
            <person name="Parkhill J."/>
            <person name="Rea M.C."/>
            <person name="O'Sullivan O."/>
            <person name="Ritari J."/>
            <person name="Douillard F.P."/>
            <person name="Paul Ross R."/>
            <person name="Yang R."/>
            <person name="Briner A.E."/>
            <person name="Felis G.E."/>
            <person name="de Vos W.M."/>
            <person name="Barrangou R."/>
            <person name="Klaenhammer T.R."/>
            <person name="Caufield P.W."/>
            <person name="Cui Y."/>
            <person name="Zhang H."/>
            <person name="O'Toole P.W."/>
        </authorList>
    </citation>
    <scope>NUCLEOTIDE SEQUENCE [LARGE SCALE GENOMIC DNA]</scope>
    <source>
        <strain evidence="1 2">DSM 20634</strain>
    </source>
</reference>
<dbReference type="Proteomes" id="UP000051733">
    <property type="component" value="Unassembled WGS sequence"/>
</dbReference>
<keyword evidence="2" id="KW-1185">Reference proteome</keyword>
<evidence type="ECO:0000313" key="2">
    <source>
        <dbReference type="Proteomes" id="UP000051733"/>
    </source>
</evidence>
<dbReference type="STRING" id="1423813.FC26_GL000067"/>
<dbReference type="PATRIC" id="fig|1423813.3.peg.69"/>
<gene>
    <name evidence="1" type="ORF">FC26_GL000067</name>
</gene>